<evidence type="ECO:0000256" key="6">
    <source>
        <dbReference type="ARBA" id="ARBA00022827"/>
    </source>
</evidence>
<comment type="similarity">
    <text evidence="3 8">Belongs to the acyl-CoA dehydrogenase family.</text>
</comment>
<keyword evidence="5 8" id="KW-0285">Flavoprotein</keyword>
<evidence type="ECO:0000313" key="12">
    <source>
        <dbReference type="EMBL" id="PCH63960.1"/>
    </source>
</evidence>
<dbReference type="AlphaFoldDB" id="A0A2A4MVV9"/>
<dbReference type="InterPro" id="IPR006091">
    <property type="entry name" value="Acyl-CoA_Oxase/DH_mid-dom"/>
</dbReference>
<keyword evidence="6 8" id="KW-0274">FAD</keyword>
<dbReference type="FunFam" id="1.20.140.10:FF:000001">
    <property type="entry name" value="Acyl-CoA dehydrogenase"/>
    <property type="match status" value="1"/>
</dbReference>
<dbReference type="GO" id="GO:0009083">
    <property type="term" value="P:branched-chain amino acid catabolic process"/>
    <property type="evidence" value="ECO:0007669"/>
    <property type="project" value="UniProtKB-KW"/>
</dbReference>
<dbReference type="PIRSF" id="PIRSF016578">
    <property type="entry name" value="HsaA"/>
    <property type="match status" value="1"/>
</dbReference>
<dbReference type="SUPFAM" id="SSF56645">
    <property type="entry name" value="Acyl-CoA dehydrogenase NM domain-like"/>
    <property type="match status" value="1"/>
</dbReference>
<evidence type="ECO:0000256" key="5">
    <source>
        <dbReference type="ARBA" id="ARBA00022630"/>
    </source>
</evidence>
<evidence type="ECO:0000256" key="2">
    <source>
        <dbReference type="ARBA" id="ARBA00005109"/>
    </source>
</evidence>
<dbReference type="Gene3D" id="1.10.540.10">
    <property type="entry name" value="Acyl-CoA dehydrogenase/oxidase, N-terminal domain"/>
    <property type="match status" value="1"/>
</dbReference>
<evidence type="ECO:0000259" key="11">
    <source>
        <dbReference type="Pfam" id="PF02771"/>
    </source>
</evidence>
<evidence type="ECO:0000256" key="8">
    <source>
        <dbReference type="RuleBase" id="RU362125"/>
    </source>
</evidence>
<dbReference type="FunFam" id="1.10.540.10:FF:000001">
    <property type="entry name" value="Very long-chain-specific acyl-CoA dehydrogenase, mitochondrial"/>
    <property type="match status" value="1"/>
</dbReference>
<evidence type="ECO:0000256" key="3">
    <source>
        <dbReference type="ARBA" id="ARBA00009347"/>
    </source>
</evidence>
<feature type="domain" description="Acyl-CoA oxidase/dehydrogenase middle" evidence="10">
    <location>
        <begin position="121"/>
        <end position="217"/>
    </location>
</feature>
<dbReference type="Gene3D" id="2.40.110.10">
    <property type="entry name" value="Butyryl-CoA Dehydrogenase, subunit A, domain 2"/>
    <property type="match status" value="1"/>
</dbReference>
<evidence type="ECO:0000256" key="1">
    <source>
        <dbReference type="ARBA" id="ARBA00001974"/>
    </source>
</evidence>
<keyword evidence="4" id="KW-0101">Branched-chain amino acid catabolism</keyword>
<dbReference type="PANTHER" id="PTHR43884:SF12">
    <property type="entry name" value="ISOVALERYL-COA DEHYDROGENASE, MITOCHONDRIAL-RELATED"/>
    <property type="match status" value="1"/>
</dbReference>
<keyword evidence="7 8" id="KW-0560">Oxidoreductase</keyword>
<dbReference type="SUPFAM" id="SSF47203">
    <property type="entry name" value="Acyl-CoA dehydrogenase C-terminal domain-like"/>
    <property type="match status" value="1"/>
</dbReference>
<comment type="pathway">
    <text evidence="2">Amino-acid degradation; L-valine degradation.</text>
</comment>
<feature type="domain" description="Acyl-CoA dehydrogenase/oxidase C-terminal" evidence="9">
    <location>
        <begin position="229"/>
        <end position="377"/>
    </location>
</feature>
<evidence type="ECO:0000313" key="13">
    <source>
        <dbReference type="Proteomes" id="UP000218172"/>
    </source>
</evidence>
<reference evidence="13" key="1">
    <citation type="submission" date="2017-08" db="EMBL/GenBank/DDBJ databases">
        <title>A dynamic microbial community with high functional redundancy inhabits the cold, oxic subseafloor aquifer.</title>
        <authorList>
            <person name="Tully B.J."/>
            <person name="Wheat C.G."/>
            <person name="Glazer B.T."/>
            <person name="Huber J.A."/>
        </authorList>
    </citation>
    <scope>NUCLEOTIDE SEQUENCE [LARGE SCALE GENOMIC DNA]</scope>
</reference>
<protein>
    <submittedName>
        <fullName evidence="12">Acyl-CoA dehydrogenase</fullName>
    </submittedName>
</protein>
<accession>A0A2A4MVV9</accession>
<dbReference type="PANTHER" id="PTHR43884">
    <property type="entry name" value="ACYL-COA DEHYDROGENASE"/>
    <property type="match status" value="1"/>
</dbReference>
<dbReference type="Pfam" id="PF02771">
    <property type="entry name" value="Acyl-CoA_dh_N"/>
    <property type="match status" value="1"/>
</dbReference>
<dbReference type="Gene3D" id="1.20.140.10">
    <property type="entry name" value="Butyryl-CoA Dehydrogenase, subunit A, domain 3"/>
    <property type="match status" value="1"/>
</dbReference>
<dbReference type="Proteomes" id="UP000218172">
    <property type="component" value="Unassembled WGS sequence"/>
</dbReference>
<dbReference type="Pfam" id="PF02770">
    <property type="entry name" value="Acyl-CoA_dh_M"/>
    <property type="match status" value="1"/>
</dbReference>
<name>A0A2A4MVV9_9GAMM</name>
<proteinExistence type="inferred from homology"/>
<dbReference type="PROSITE" id="PS00072">
    <property type="entry name" value="ACYL_COA_DH_1"/>
    <property type="match status" value="1"/>
</dbReference>
<dbReference type="PROSITE" id="PS00073">
    <property type="entry name" value="ACYL_COA_DH_2"/>
    <property type="match status" value="1"/>
</dbReference>
<dbReference type="InterPro" id="IPR013786">
    <property type="entry name" value="AcylCoA_DH/ox_N"/>
</dbReference>
<dbReference type="InterPro" id="IPR006089">
    <property type="entry name" value="Acyl-CoA_DH_CS"/>
</dbReference>
<feature type="domain" description="Acyl-CoA dehydrogenase/oxidase N-terminal" evidence="11">
    <location>
        <begin position="6"/>
        <end position="117"/>
    </location>
</feature>
<organism evidence="12 13">
    <name type="scientific">SAR86 cluster bacterium</name>
    <dbReference type="NCBI Taxonomy" id="2030880"/>
    <lineage>
        <taxon>Bacteria</taxon>
        <taxon>Pseudomonadati</taxon>
        <taxon>Pseudomonadota</taxon>
        <taxon>Gammaproteobacteria</taxon>
        <taxon>SAR86 cluster</taxon>
    </lineage>
</organism>
<comment type="caution">
    <text evidence="12">The sequence shown here is derived from an EMBL/GenBank/DDBJ whole genome shotgun (WGS) entry which is preliminary data.</text>
</comment>
<dbReference type="EMBL" id="NVQR01000005">
    <property type="protein sequence ID" value="PCH63960.1"/>
    <property type="molecule type" value="Genomic_DNA"/>
</dbReference>
<dbReference type="Pfam" id="PF00441">
    <property type="entry name" value="Acyl-CoA_dh_1"/>
    <property type="match status" value="1"/>
</dbReference>
<dbReference type="InterPro" id="IPR036250">
    <property type="entry name" value="AcylCo_DH-like_C"/>
</dbReference>
<dbReference type="GO" id="GO:0050660">
    <property type="term" value="F:flavin adenine dinucleotide binding"/>
    <property type="evidence" value="ECO:0007669"/>
    <property type="project" value="InterPro"/>
</dbReference>
<evidence type="ECO:0000256" key="4">
    <source>
        <dbReference type="ARBA" id="ARBA00022456"/>
    </source>
</evidence>
<dbReference type="InterPro" id="IPR009100">
    <property type="entry name" value="AcylCoA_DH/oxidase_NM_dom_sf"/>
</dbReference>
<evidence type="ECO:0000259" key="10">
    <source>
        <dbReference type="Pfam" id="PF02770"/>
    </source>
</evidence>
<gene>
    <name evidence="12" type="ORF">COC19_00440</name>
</gene>
<sequence>MIRDQETLTQLLDMLERFVRERLIPAEQQLAEEAKIPEDILAEMKELGLFGLTIPEEYGGLGLTMEEEILVAATLGRTSPAFRSIMGTNNGIGSAAIVFSGTEAQKQKYLPKYASGEWISCFCLTEPEAGSDAASLRTTARREGDHYILNGTKRFITNAAVADTFNVMARTNPDIKGARGISSFIVEKGTPGITIGPIDKKMGQSGSLTSDVIFEDCPVPVENIIGEEGEGFITAMKVLDRGRLHISGVSVGVAERLIDDALEFAMQRKQFGKPIAEQQLIQAMLADSKTEAYAARCMALETARKRDNGENVITESAASKYFCTEMVGRVADRAVQIHGGSGYMSEYAVERFYRDVRLFRLYEGTSQIQQIVIAKNMIKNAS</sequence>
<dbReference type="InterPro" id="IPR046373">
    <property type="entry name" value="Acyl-CoA_Oxase/DH_mid-dom_sf"/>
</dbReference>
<comment type="cofactor">
    <cofactor evidence="1 8">
        <name>FAD</name>
        <dbReference type="ChEBI" id="CHEBI:57692"/>
    </cofactor>
</comment>
<evidence type="ECO:0000256" key="7">
    <source>
        <dbReference type="ARBA" id="ARBA00023002"/>
    </source>
</evidence>
<dbReference type="InterPro" id="IPR009075">
    <property type="entry name" value="AcylCo_DH/oxidase_C"/>
</dbReference>
<dbReference type="FunFam" id="2.40.110.10:FF:000001">
    <property type="entry name" value="Acyl-CoA dehydrogenase, mitochondrial"/>
    <property type="match status" value="1"/>
</dbReference>
<evidence type="ECO:0000259" key="9">
    <source>
        <dbReference type="Pfam" id="PF00441"/>
    </source>
</evidence>
<dbReference type="InterPro" id="IPR037069">
    <property type="entry name" value="AcylCoA_DH/ox_N_sf"/>
</dbReference>
<dbReference type="GO" id="GO:0003995">
    <property type="term" value="F:acyl-CoA dehydrogenase activity"/>
    <property type="evidence" value="ECO:0007669"/>
    <property type="project" value="InterPro"/>
</dbReference>